<dbReference type="PROSITE" id="PS00194">
    <property type="entry name" value="THIOREDOXIN_1"/>
    <property type="match status" value="1"/>
</dbReference>
<protein>
    <recommendedName>
        <fullName evidence="6">Thioredoxin</fullName>
    </recommendedName>
</protein>
<dbReference type="NCBIfam" id="TIGR01068">
    <property type="entry name" value="thioredoxin"/>
    <property type="match status" value="1"/>
</dbReference>
<dbReference type="PANTHER" id="PTHR45663">
    <property type="entry name" value="GEO12009P1"/>
    <property type="match status" value="1"/>
</dbReference>
<dbReference type="EMBL" id="QEOB01000011">
    <property type="protein sequence ID" value="PVX81328.1"/>
    <property type="molecule type" value="Genomic_DNA"/>
</dbReference>
<dbReference type="RefSeq" id="WP_116612355.1">
    <property type="nucleotide sequence ID" value="NZ_QEOB01000011.1"/>
</dbReference>
<dbReference type="Proteomes" id="UP000245712">
    <property type="component" value="Unassembled WGS sequence"/>
</dbReference>
<dbReference type="InterPro" id="IPR036249">
    <property type="entry name" value="Thioredoxin-like_sf"/>
</dbReference>
<dbReference type="InterPro" id="IPR017937">
    <property type="entry name" value="Thioredoxin_CS"/>
</dbReference>
<evidence type="ECO:0000256" key="4">
    <source>
        <dbReference type="ARBA" id="ARBA00023157"/>
    </source>
</evidence>
<evidence type="ECO:0000256" key="6">
    <source>
        <dbReference type="NCBIfam" id="TIGR01068"/>
    </source>
</evidence>
<gene>
    <name evidence="8" type="ORF">C7402_111230</name>
</gene>
<dbReference type="PRINTS" id="PR00421">
    <property type="entry name" value="THIOREDOXIN"/>
</dbReference>
<dbReference type="InterPro" id="IPR005746">
    <property type="entry name" value="Thioredoxin"/>
</dbReference>
<dbReference type="Pfam" id="PF00085">
    <property type="entry name" value="Thioredoxin"/>
    <property type="match status" value="1"/>
</dbReference>
<dbReference type="InterPro" id="IPR013766">
    <property type="entry name" value="Thioredoxin_domain"/>
</dbReference>
<accession>A0ABX5KLK8</accession>
<keyword evidence="3" id="KW-0249">Electron transport</keyword>
<comment type="caution">
    <text evidence="8">The sequence shown here is derived from an EMBL/GenBank/DDBJ whole genome shotgun (WGS) entry which is preliminary data.</text>
</comment>
<dbReference type="Gene3D" id="3.40.30.10">
    <property type="entry name" value="Glutaredoxin"/>
    <property type="match status" value="1"/>
</dbReference>
<evidence type="ECO:0000256" key="5">
    <source>
        <dbReference type="ARBA" id="ARBA00023284"/>
    </source>
</evidence>
<feature type="domain" description="Thioredoxin" evidence="7">
    <location>
        <begin position="1"/>
        <end position="108"/>
    </location>
</feature>
<comment type="similarity">
    <text evidence="1">Belongs to the thioredoxin family.</text>
</comment>
<organism evidence="8 9">
    <name type="scientific">Paraburkholderia unamae</name>
    <dbReference type="NCBI Taxonomy" id="219649"/>
    <lineage>
        <taxon>Bacteria</taxon>
        <taxon>Pseudomonadati</taxon>
        <taxon>Pseudomonadota</taxon>
        <taxon>Betaproteobacteria</taxon>
        <taxon>Burkholderiales</taxon>
        <taxon>Burkholderiaceae</taxon>
        <taxon>Paraburkholderia</taxon>
    </lineage>
</organism>
<keyword evidence="9" id="KW-1185">Reference proteome</keyword>
<dbReference type="SUPFAM" id="SSF52833">
    <property type="entry name" value="Thioredoxin-like"/>
    <property type="match status" value="1"/>
</dbReference>
<name>A0ABX5KLK8_9BURK</name>
<reference evidence="8 9" key="1">
    <citation type="submission" date="2018-05" db="EMBL/GenBank/DDBJ databases">
        <title>Genomic Encyclopedia of Type Strains, Phase IV (KMG-V): Genome sequencing to study the core and pangenomes of soil and plant-associated prokaryotes.</title>
        <authorList>
            <person name="Whitman W."/>
        </authorList>
    </citation>
    <scope>NUCLEOTIDE SEQUENCE [LARGE SCALE GENOMIC DNA]</scope>
    <source>
        <strain evidence="8 9">SCZa-39</strain>
    </source>
</reference>
<evidence type="ECO:0000256" key="2">
    <source>
        <dbReference type="ARBA" id="ARBA00022448"/>
    </source>
</evidence>
<evidence type="ECO:0000256" key="1">
    <source>
        <dbReference type="ARBA" id="ARBA00008987"/>
    </source>
</evidence>
<keyword evidence="4" id="KW-1015">Disulfide bond</keyword>
<sequence length="406" mass="43884">MSNLKAVTVETFDTDVTNNPLPVLVDFWAQWCGPCKALSPTLSRLSEQFQGSVEFVKVDVDENAAVRDRFGVRGIPTLILMQGGKELGRVVGNRSATQLAGFIDSHLGTATQMPAAVAIALNAFGGDAQTKAERLDALRAWLDRKRATPSEAMWDGEIGSAIQFVANATDVDDCARALGVPANLIALVEALSSYRKTHLNSAEFVAQWLDAVPVGANLAHLPPMLLADLLRSEPLTALINGDPALLSIRDRLAAQHDAARGEGPLDSELAAIKQGLNQIDTAAFDAKRALAVRLMESVSQPLNDSAIITDFVFALAGAQWELLRRACNWTSDDDRRMLQLAEETSKRAVERGEAPSQGETTLERVAEVDPELIGRFRSHYDEGTDSLGKMGASFGDRLIELTKPRA</sequence>
<evidence type="ECO:0000259" key="7">
    <source>
        <dbReference type="PROSITE" id="PS51352"/>
    </source>
</evidence>
<keyword evidence="5" id="KW-0676">Redox-active center</keyword>
<dbReference type="PROSITE" id="PS51352">
    <property type="entry name" value="THIOREDOXIN_2"/>
    <property type="match status" value="1"/>
</dbReference>
<dbReference type="CDD" id="cd02947">
    <property type="entry name" value="TRX_family"/>
    <property type="match status" value="1"/>
</dbReference>
<keyword evidence="2" id="KW-0813">Transport</keyword>
<evidence type="ECO:0000313" key="9">
    <source>
        <dbReference type="Proteomes" id="UP000245712"/>
    </source>
</evidence>
<evidence type="ECO:0000256" key="3">
    <source>
        <dbReference type="ARBA" id="ARBA00022982"/>
    </source>
</evidence>
<proteinExistence type="inferred from homology"/>
<evidence type="ECO:0000313" key="8">
    <source>
        <dbReference type="EMBL" id="PVX81328.1"/>
    </source>
</evidence>
<dbReference type="PANTHER" id="PTHR45663:SF11">
    <property type="entry name" value="GEO12009P1"/>
    <property type="match status" value="1"/>
</dbReference>